<protein>
    <submittedName>
        <fullName evidence="2">Antitoxin 1</fullName>
    </submittedName>
</protein>
<sequence length="73" mass="7996">EDALSAQRPGRRQRGSGGARCARRTDGLVVRAAGVEPCCKARGQSCVARRSARPRRVGEGRHRRSRGWTPRSV</sequence>
<evidence type="ECO:0000313" key="2">
    <source>
        <dbReference type="EMBL" id="CAA9490592.1"/>
    </source>
</evidence>
<name>A0A6J4S705_9ACTN</name>
<accession>A0A6J4S705</accession>
<organism evidence="2">
    <name type="scientific">uncultured Solirubrobacteraceae bacterium</name>
    <dbReference type="NCBI Taxonomy" id="1162706"/>
    <lineage>
        <taxon>Bacteria</taxon>
        <taxon>Bacillati</taxon>
        <taxon>Actinomycetota</taxon>
        <taxon>Thermoleophilia</taxon>
        <taxon>Solirubrobacterales</taxon>
        <taxon>Solirubrobacteraceae</taxon>
        <taxon>environmental samples</taxon>
    </lineage>
</organism>
<evidence type="ECO:0000256" key="1">
    <source>
        <dbReference type="SAM" id="MobiDB-lite"/>
    </source>
</evidence>
<feature type="region of interest" description="Disordered" evidence="1">
    <location>
        <begin position="49"/>
        <end position="73"/>
    </location>
</feature>
<proteinExistence type="predicted"/>
<dbReference type="EMBL" id="CADCVQ010000062">
    <property type="protein sequence ID" value="CAA9490592.1"/>
    <property type="molecule type" value="Genomic_DNA"/>
</dbReference>
<feature type="non-terminal residue" evidence="2">
    <location>
        <position position="73"/>
    </location>
</feature>
<feature type="compositionally biased region" description="Basic residues" evidence="1">
    <location>
        <begin position="50"/>
        <end position="66"/>
    </location>
</feature>
<gene>
    <name evidence="2" type="ORF">AVDCRST_MAG67-1320</name>
</gene>
<feature type="non-terminal residue" evidence="2">
    <location>
        <position position="1"/>
    </location>
</feature>
<feature type="region of interest" description="Disordered" evidence="1">
    <location>
        <begin position="1"/>
        <end position="22"/>
    </location>
</feature>
<dbReference type="AlphaFoldDB" id="A0A6J4S705"/>
<reference evidence="2" key="1">
    <citation type="submission" date="2020-02" db="EMBL/GenBank/DDBJ databases">
        <authorList>
            <person name="Meier V. D."/>
        </authorList>
    </citation>
    <scope>NUCLEOTIDE SEQUENCE</scope>
    <source>
        <strain evidence="2">AVDCRST_MAG67</strain>
    </source>
</reference>